<dbReference type="Proteomes" id="UP000078240">
    <property type="component" value="Unassembled WGS sequence"/>
</dbReference>
<evidence type="ECO:0000313" key="1">
    <source>
        <dbReference type="EMBL" id="OAQ87134.1"/>
    </source>
</evidence>
<dbReference type="AlphaFoldDB" id="A0A179HAG3"/>
<evidence type="ECO:0000313" key="2">
    <source>
        <dbReference type="Proteomes" id="UP000078240"/>
    </source>
</evidence>
<accession>A0A179HAG3</accession>
<reference evidence="1 2" key="1">
    <citation type="submission" date="2016-01" db="EMBL/GenBank/DDBJ databases">
        <title>Biosynthesis of antibiotic leucinostatins and their inhibition on Phytophthora in bio-control Purpureocillium lilacinum.</title>
        <authorList>
            <person name="Wang G."/>
            <person name="Liu Z."/>
            <person name="Lin R."/>
            <person name="Li E."/>
            <person name="Mao Z."/>
            <person name="Ling J."/>
            <person name="Yin W."/>
            <person name="Xie B."/>
        </authorList>
    </citation>
    <scope>NUCLEOTIDE SEQUENCE [LARGE SCALE GENOMIC DNA]</scope>
    <source>
        <strain evidence="1">PLBJ-1</strain>
    </source>
</reference>
<name>A0A179HAG3_PURLI</name>
<protein>
    <submittedName>
        <fullName evidence="1">Uncharacterized protein</fullName>
    </submittedName>
</protein>
<comment type="caution">
    <text evidence="1">The sequence shown here is derived from an EMBL/GenBank/DDBJ whole genome shotgun (WGS) entry which is preliminary data.</text>
</comment>
<proteinExistence type="predicted"/>
<gene>
    <name evidence="1" type="ORF">VFPBJ_01174</name>
</gene>
<dbReference type="EMBL" id="LSBH01000001">
    <property type="protein sequence ID" value="OAQ87134.1"/>
    <property type="molecule type" value="Genomic_DNA"/>
</dbReference>
<sequence>MQYTVAIMLRPSQRSINRKFSTGPSTLQALARLGCPPRRLKTASSFFRLCRPS</sequence>
<organism evidence="1 2">
    <name type="scientific">Purpureocillium lilacinum</name>
    <name type="common">Paecilomyces lilacinus</name>
    <dbReference type="NCBI Taxonomy" id="33203"/>
    <lineage>
        <taxon>Eukaryota</taxon>
        <taxon>Fungi</taxon>
        <taxon>Dikarya</taxon>
        <taxon>Ascomycota</taxon>
        <taxon>Pezizomycotina</taxon>
        <taxon>Sordariomycetes</taxon>
        <taxon>Hypocreomycetidae</taxon>
        <taxon>Hypocreales</taxon>
        <taxon>Ophiocordycipitaceae</taxon>
        <taxon>Purpureocillium</taxon>
    </lineage>
</organism>